<comment type="subcellular location">
    <subcellularLocation>
        <location evidence="1">Membrane</location>
        <topology evidence="1">Multi-pass membrane protein</topology>
    </subcellularLocation>
</comment>
<sequence length="474" mass="49843">MEYSLSRERRGLPGLPVLLLGGFVTVFDLFVVNVAAPVVQRQFAADFAGVGLIVAGYELAFGVLLIAGGRLGDRFGRRRLFSLGMLGFTLSSLLCGLAGSLSLLIAARILQGATAALLFPQIYALMRVLYAPQQRRRAFAWLGMTLGLAAIFGQILGGFIIEANLFGSGWRMIFLINLPIGALALWAARRIPESRVAQAQRLDGVGLWLAATGLSLLLLPLLEGPARGWPWWIAPMLALAMLTLWGFLRWERRLAQCGGDAVLDPALLRQAGFAPGMAVVLAIYATASSFFLCFALLLQAGAGLTPFQAGSLFAPASAAFMLASMLAPRLALRWGNGVLSVGVAIYAAGLALLMAQALWGAALAHPLRLLPGLVVLGFGQALSMTPLLNLVLGLAPERQAGMAAGLVATVQQVGGALGIVVSGVGFVPLLANGGAAERYAQAFAGAMVFNLLAMGIALILLNRITRNSQKADLK</sequence>
<dbReference type="SUPFAM" id="SSF103473">
    <property type="entry name" value="MFS general substrate transporter"/>
    <property type="match status" value="1"/>
</dbReference>
<feature type="transmembrane region" description="Helical" evidence="5">
    <location>
        <begin position="105"/>
        <end position="126"/>
    </location>
</feature>
<accession>A0A1C3HB04</accession>
<feature type="transmembrane region" description="Helical" evidence="5">
    <location>
        <begin position="47"/>
        <end position="68"/>
    </location>
</feature>
<feature type="transmembrane region" description="Helical" evidence="5">
    <location>
        <begin position="204"/>
        <end position="222"/>
    </location>
</feature>
<gene>
    <name evidence="7" type="primary">stp_1</name>
    <name evidence="7" type="ORF">PWN146_00913</name>
</gene>
<reference evidence="7" key="1">
    <citation type="submission" date="2016-05" db="EMBL/GenBank/DDBJ databases">
        <authorList>
            <person name="Cock P.J.A."/>
            <person name="Cock P.J.A."/>
        </authorList>
    </citation>
    <scope>NUCLEOTIDE SEQUENCE</scope>
    <source>
        <strain evidence="7">PWN146_assembly</strain>
    </source>
</reference>
<keyword evidence="4 5" id="KW-0472">Membrane</keyword>
<dbReference type="InterPro" id="IPR020846">
    <property type="entry name" value="MFS_dom"/>
</dbReference>
<evidence type="ECO:0000256" key="5">
    <source>
        <dbReference type="SAM" id="Phobius"/>
    </source>
</evidence>
<dbReference type="EMBL" id="LT575490">
    <property type="protein sequence ID" value="SAY42235.1"/>
    <property type="molecule type" value="Genomic_DNA"/>
</dbReference>
<protein>
    <submittedName>
        <fullName evidence="7">Multidrug resistance protein stp</fullName>
    </submittedName>
</protein>
<dbReference type="InterPro" id="IPR011701">
    <property type="entry name" value="MFS"/>
</dbReference>
<evidence type="ECO:0000256" key="2">
    <source>
        <dbReference type="ARBA" id="ARBA00022692"/>
    </source>
</evidence>
<feature type="domain" description="Major facilitator superfamily (MFS) profile" evidence="6">
    <location>
        <begin position="14"/>
        <end position="465"/>
    </location>
</feature>
<evidence type="ECO:0000256" key="4">
    <source>
        <dbReference type="ARBA" id="ARBA00023136"/>
    </source>
</evidence>
<dbReference type="Gene3D" id="1.20.1250.20">
    <property type="entry name" value="MFS general substrate transporter like domains"/>
    <property type="match status" value="1"/>
</dbReference>
<feature type="transmembrane region" description="Helical" evidence="5">
    <location>
        <begin position="278"/>
        <end position="300"/>
    </location>
</feature>
<feature type="transmembrane region" description="Helical" evidence="5">
    <location>
        <begin position="138"/>
        <end position="161"/>
    </location>
</feature>
<feature type="transmembrane region" description="Helical" evidence="5">
    <location>
        <begin position="80"/>
        <end position="99"/>
    </location>
</feature>
<feature type="transmembrane region" description="Helical" evidence="5">
    <location>
        <begin position="173"/>
        <end position="192"/>
    </location>
</feature>
<feature type="transmembrane region" description="Helical" evidence="5">
    <location>
        <begin position="343"/>
        <end position="363"/>
    </location>
</feature>
<dbReference type="PROSITE" id="PS50850">
    <property type="entry name" value="MFS"/>
    <property type="match status" value="1"/>
</dbReference>
<dbReference type="Gene3D" id="1.20.1720.10">
    <property type="entry name" value="Multidrug resistance protein D"/>
    <property type="match status" value="1"/>
</dbReference>
<name>A0A1C3HB04_SERMA</name>
<organism evidence="7">
    <name type="scientific">Serratia marcescens</name>
    <dbReference type="NCBI Taxonomy" id="615"/>
    <lineage>
        <taxon>Bacteria</taxon>
        <taxon>Pseudomonadati</taxon>
        <taxon>Pseudomonadota</taxon>
        <taxon>Gammaproteobacteria</taxon>
        <taxon>Enterobacterales</taxon>
        <taxon>Yersiniaceae</taxon>
        <taxon>Serratia</taxon>
    </lineage>
</organism>
<feature type="transmembrane region" description="Helical" evidence="5">
    <location>
        <begin position="228"/>
        <end position="248"/>
    </location>
</feature>
<dbReference type="CDD" id="cd17321">
    <property type="entry name" value="MFS_MMR_MDR_like"/>
    <property type="match status" value="1"/>
</dbReference>
<feature type="transmembrane region" description="Helical" evidence="5">
    <location>
        <begin position="439"/>
        <end position="461"/>
    </location>
</feature>
<dbReference type="PANTHER" id="PTHR42718">
    <property type="entry name" value="MAJOR FACILITATOR SUPERFAMILY MULTIDRUG TRANSPORTER MFSC"/>
    <property type="match status" value="1"/>
</dbReference>
<keyword evidence="2 5" id="KW-0812">Transmembrane</keyword>
<evidence type="ECO:0000259" key="6">
    <source>
        <dbReference type="PROSITE" id="PS50850"/>
    </source>
</evidence>
<evidence type="ECO:0000313" key="7">
    <source>
        <dbReference type="EMBL" id="SAY42235.1"/>
    </source>
</evidence>
<evidence type="ECO:0000256" key="3">
    <source>
        <dbReference type="ARBA" id="ARBA00022989"/>
    </source>
</evidence>
<feature type="transmembrane region" description="Helical" evidence="5">
    <location>
        <begin position="404"/>
        <end position="427"/>
    </location>
</feature>
<feature type="transmembrane region" description="Helical" evidence="5">
    <location>
        <begin position="369"/>
        <end position="392"/>
    </location>
</feature>
<dbReference type="GO" id="GO:0022857">
    <property type="term" value="F:transmembrane transporter activity"/>
    <property type="evidence" value="ECO:0007669"/>
    <property type="project" value="InterPro"/>
</dbReference>
<dbReference type="AlphaFoldDB" id="A0A1C3HB04"/>
<dbReference type="InterPro" id="IPR036259">
    <property type="entry name" value="MFS_trans_sf"/>
</dbReference>
<keyword evidence="3 5" id="KW-1133">Transmembrane helix</keyword>
<dbReference type="GO" id="GO:0016020">
    <property type="term" value="C:membrane"/>
    <property type="evidence" value="ECO:0007669"/>
    <property type="project" value="UniProtKB-SubCell"/>
</dbReference>
<dbReference type="PANTHER" id="PTHR42718:SF39">
    <property type="entry name" value="ACTINORHODIN TRANSPORTER-RELATED"/>
    <property type="match status" value="1"/>
</dbReference>
<feature type="transmembrane region" description="Helical" evidence="5">
    <location>
        <begin position="312"/>
        <end position="331"/>
    </location>
</feature>
<proteinExistence type="predicted"/>
<feature type="transmembrane region" description="Helical" evidence="5">
    <location>
        <begin position="12"/>
        <end position="35"/>
    </location>
</feature>
<dbReference type="Pfam" id="PF07690">
    <property type="entry name" value="MFS_1"/>
    <property type="match status" value="1"/>
</dbReference>
<evidence type="ECO:0000256" key="1">
    <source>
        <dbReference type="ARBA" id="ARBA00004141"/>
    </source>
</evidence>